<dbReference type="GO" id="GO:0006402">
    <property type="term" value="P:mRNA catabolic process"/>
    <property type="evidence" value="ECO:0007669"/>
    <property type="project" value="TreeGrafter"/>
</dbReference>
<comment type="function">
    <text evidence="3">Toxic component of a type II toxin-antitoxin (TA) system.</text>
</comment>
<gene>
    <name evidence="4" type="ORF">IAA20_04595</name>
</gene>
<organism evidence="4 5">
    <name type="scientific">Candidatus Enterococcus avicola</name>
    <dbReference type="NCBI Taxonomy" id="2838561"/>
    <lineage>
        <taxon>Bacteria</taxon>
        <taxon>Bacillati</taxon>
        <taxon>Bacillota</taxon>
        <taxon>Bacilli</taxon>
        <taxon>Lactobacillales</taxon>
        <taxon>Enterococcaceae</taxon>
        <taxon>Enterococcus</taxon>
    </lineage>
</organism>
<dbReference type="SUPFAM" id="SSF50118">
    <property type="entry name" value="Cell growth inhibitor/plasmid maintenance toxic component"/>
    <property type="match status" value="1"/>
</dbReference>
<reference evidence="4" key="1">
    <citation type="journal article" date="2021" name="PeerJ">
        <title>Extensive microbial diversity within the chicken gut microbiome revealed by metagenomics and culture.</title>
        <authorList>
            <person name="Gilroy R."/>
            <person name="Ravi A."/>
            <person name="Getino M."/>
            <person name="Pursley I."/>
            <person name="Horton D.L."/>
            <person name="Alikhan N.F."/>
            <person name="Baker D."/>
            <person name="Gharbi K."/>
            <person name="Hall N."/>
            <person name="Watson M."/>
            <person name="Adriaenssens E.M."/>
            <person name="Foster-Nyarko E."/>
            <person name="Jarju S."/>
            <person name="Secka A."/>
            <person name="Antonio M."/>
            <person name="Oren A."/>
            <person name="Chaudhuri R.R."/>
            <person name="La Ragione R."/>
            <person name="Hildebrand F."/>
            <person name="Pallen M.J."/>
        </authorList>
    </citation>
    <scope>NUCLEOTIDE SEQUENCE</scope>
    <source>
        <strain evidence="4">CHK172-16539</strain>
    </source>
</reference>
<dbReference type="EMBL" id="DXBN01000105">
    <property type="protein sequence ID" value="HIZ53199.1"/>
    <property type="molecule type" value="Genomic_DNA"/>
</dbReference>
<accession>A0A9D2F6R4</accession>
<dbReference type="GO" id="GO:0003677">
    <property type="term" value="F:DNA binding"/>
    <property type="evidence" value="ECO:0007669"/>
    <property type="project" value="InterPro"/>
</dbReference>
<dbReference type="Pfam" id="PF02452">
    <property type="entry name" value="PemK_toxin"/>
    <property type="match status" value="1"/>
</dbReference>
<keyword evidence="2" id="KW-1277">Toxin-antitoxin system</keyword>
<dbReference type="Proteomes" id="UP000824063">
    <property type="component" value="Unassembled WGS sequence"/>
</dbReference>
<dbReference type="PANTHER" id="PTHR33988">
    <property type="entry name" value="ENDORIBONUCLEASE MAZF-RELATED"/>
    <property type="match status" value="1"/>
</dbReference>
<dbReference type="AlphaFoldDB" id="A0A9D2F6R4"/>
<keyword evidence="3" id="KW-0255">Endonuclease</keyword>
<keyword evidence="3" id="KW-0378">Hydrolase</keyword>
<evidence type="ECO:0000256" key="1">
    <source>
        <dbReference type="ARBA" id="ARBA00007521"/>
    </source>
</evidence>
<sequence>MKRGDIFFADLSPVQGSEQGGVRPVVLVQNDLGNRYGSTLIVAAITTQKSKANLPTHVALPKELSGLKRDSLILVEQLRTIDKCRVKEKVCRLSENKMLEIDRALCISLSLTDRKKEK</sequence>
<name>A0A9D2F6R4_9ENTE</name>
<dbReference type="InterPro" id="IPR003477">
    <property type="entry name" value="PemK-like"/>
</dbReference>
<evidence type="ECO:0000256" key="2">
    <source>
        <dbReference type="ARBA" id="ARBA00022649"/>
    </source>
</evidence>
<dbReference type="PIRSF" id="PIRSF033490">
    <property type="entry name" value="MazF"/>
    <property type="match status" value="1"/>
</dbReference>
<comment type="caution">
    <text evidence="4">The sequence shown here is derived from an EMBL/GenBank/DDBJ whole genome shotgun (WGS) entry which is preliminary data.</text>
</comment>
<keyword evidence="3" id="KW-0540">Nuclease</keyword>
<dbReference type="GO" id="GO:0016075">
    <property type="term" value="P:rRNA catabolic process"/>
    <property type="evidence" value="ECO:0007669"/>
    <property type="project" value="TreeGrafter"/>
</dbReference>
<dbReference type="InterPro" id="IPR011067">
    <property type="entry name" value="Plasmid_toxin/cell-grow_inhib"/>
</dbReference>
<dbReference type="EC" id="3.1.-.-" evidence="3"/>
<dbReference type="GO" id="GO:0004521">
    <property type="term" value="F:RNA endonuclease activity"/>
    <property type="evidence" value="ECO:0007669"/>
    <property type="project" value="TreeGrafter"/>
</dbReference>
<comment type="similarity">
    <text evidence="1 3">Belongs to the PemK/MazF family.</text>
</comment>
<evidence type="ECO:0000313" key="5">
    <source>
        <dbReference type="Proteomes" id="UP000824063"/>
    </source>
</evidence>
<reference evidence="4" key="2">
    <citation type="submission" date="2021-04" db="EMBL/GenBank/DDBJ databases">
        <authorList>
            <person name="Gilroy R."/>
        </authorList>
    </citation>
    <scope>NUCLEOTIDE SEQUENCE</scope>
    <source>
        <strain evidence="4">CHK172-16539</strain>
    </source>
</reference>
<dbReference type="GO" id="GO:0016787">
    <property type="term" value="F:hydrolase activity"/>
    <property type="evidence" value="ECO:0007669"/>
    <property type="project" value="UniProtKB-KW"/>
</dbReference>
<evidence type="ECO:0000313" key="4">
    <source>
        <dbReference type="EMBL" id="HIZ53199.1"/>
    </source>
</evidence>
<proteinExistence type="inferred from homology"/>
<protein>
    <recommendedName>
        <fullName evidence="3">mRNA interferase</fullName>
        <ecNumber evidence="3">3.1.-.-</ecNumber>
    </recommendedName>
</protein>
<dbReference type="Gene3D" id="2.30.30.110">
    <property type="match status" value="1"/>
</dbReference>
<dbReference type="PANTHER" id="PTHR33988:SF2">
    <property type="entry name" value="ENDORIBONUCLEASE MAZF"/>
    <property type="match status" value="1"/>
</dbReference>
<evidence type="ECO:0000256" key="3">
    <source>
        <dbReference type="PIRNR" id="PIRNR033490"/>
    </source>
</evidence>